<gene>
    <name evidence="1" type="ORF">FA95DRAFT_579401</name>
</gene>
<dbReference type="Proteomes" id="UP000814033">
    <property type="component" value="Unassembled WGS sequence"/>
</dbReference>
<evidence type="ECO:0000313" key="2">
    <source>
        <dbReference type="Proteomes" id="UP000814033"/>
    </source>
</evidence>
<accession>A0ACB8S2G5</accession>
<evidence type="ECO:0000313" key="1">
    <source>
        <dbReference type="EMBL" id="KAI0050638.1"/>
    </source>
</evidence>
<reference evidence="1" key="2">
    <citation type="journal article" date="2022" name="New Phytol.">
        <title>Evolutionary transition to the ectomycorrhizal habit in the genomes of a hyperdiverse lineage of mushroom-forming fungi.</title>
        <authorList>
            <person name="Looney B."/>
            <person name="Miyauchi S."/>
            <person name="Morin E."/>
            <person name="Drula E."/>
            <person name="Courty P.E."/>
            <person name="Kohler A."/>
            <person name="Kuo A."/>
            <person name="LaButti K."/>
            <person name="Pangilinan J."/>
            <person name="Lipzen A."/>
            <person name="Riley R."/>
            <person name="Andreopoulos W."/>
            <person name="He G."/>
            <person name="Johnson J."/>
            <person name="Nolan M."/>
            <person name="Tritt A."/>
            <person name="Barry K.W."/>
            <person name="Grigoriev I.V."/>
            <person name="Nagy L.G."/>
            <person name="Hibbett D."/>
            <person name="Henrissat B."/>
            <person name="Matheny P.B."/>
            <person name="Labbe J."/>
            <person name="Martin F.M."/>
        </authorList>
    </citation>
    <scope>NUCLEOTIDE SEQUENCE</scope>
    <source>
        <strain evidence="1">FP105234-sp</strain>
    </source>
</reference>
<sequence length="148" mass="16443">MKSARRKKRPSRTRPGAPIAHRIAGYLGRGWGRVQTPPMTRMCDANRTPGKRTRVLVIDSLATLIGHEPGKQSKRWAEIQSCMRIDGARLAGVFLGLVDYCVPRTIRWAATGNKESFFRGVVVRHDDGPMAGRCRCNPGWQMSAGRAT</sequence>
<keyword evidence="2" id="KW-1185">Reference proteome</keyword>
<name>A0ACB8S2G5_9AGAM</name>
<dbReference type="EMBL" id="MU275860">
    <property type="protein sequence ID" value="KAI0050638.1"/>
    <property type="molecule type" value="Genomic_DNA"/>
</dbReference>
<comment type="caution">
    <text evidence="1">The sequence shown here is derived from an EMBL/GenBank/DDBJ whole genome shotgun (WGS) entry which is preliminary data.</text>
</comment>
<protein>
    <submittedName>
        <fullName evidence="1">Uncharacterized protein</fullName>
    </submittedName>
</protein>
<organism evidence="1 2">
    <name type="scientific">Auriscalpium vulgare</name>
    <dbReference type="NCBI Taxonomy" id="40419"/>
    <lineage>
        <taxon>Eukaryota</taxon>
        <taxon>Fungi</taxon>
        <taxon>Dikarya</taxon>
        <taxon>Basidiomycota</taxon>
        <taxon>Agaricomycotina</taxon>
        <taxon>Agaricomycetes</taxon>
        <taxon>Russulales</taxon>
        <taxon>Auriscalpiaceae</taxon>
        <taxon>Auriscalpium</taxon>
    </lineage>
</organism>
<reference evidence="1" key="1">
    <citation type="submission" date="2021-02" db="EMBL/GenBank/DDBJ databases">
        <authorList>
            <consortium name="DOE Joint Genome Institute"/>
            <person name="Ahrendt S."/>
            <person name="Looney B.P."/>
            <person name="Miyauchi S."/>
            <person name="Morin E."/>
            <person name="Drula E."/>
            <person name="Courty P.E."/>
            <person name="Chicoki N."/>
            <person name="Fauchery L."/>
            <person name="Kohler A."/>
            <person name="Kuo A."/>
            <person name="Labutti K."/>
            <person name="Pangilinan J."/>
            <person name="Lipzen A."/>
            <person name="Riley R."/>
            <person name="Andreopoulos W."/>
            <person name="He G."/>
            <person name="Johnson J."/>
            <person name="Barry K.W."/>
            <person name="Grigoriev I.V."/>
            <person name="Nagy L."/>
            <person name="Hibbett D."/>
            <person name="Henrissat B."/>
            <person name="Matheny P.B."/>
            <person name="Labbe J."/>
            <person name="Martin F."/>
        </authorList>
    </citation>
    <scope>NUCLEOTIDE SEQUENCE</scope>
    <source>
        <strain evidence="1">FP105234-sp</strain>
    </source>
</reference>
<proteinExistence type="predicted"/>